<dbReference type="PANTHER" id="PTHR43736:SF1">
    <property type="entry name" value="DIHYDRONEOPTERIN TRIPHOSPHATE DIPHOSPHATASE"/>
    <property type="match status" value="1"/>
</dbReference>
<evidence type="ECO:0000259" key="1">
    <source>
        <dbReference type="PROSITE" id="PS51462"/>
    </source>
</evidence>
<dbReference type="SUPFAM" id="SSF55811">
    <property type="entry name" value="Nudix"/>
    <property type="match status" value="1"/>
</dbReference>
<evidence type="ECO:0000313" key="2">
    <source>
        <dbReference type="EMBL" id="MDZ5460405.1"/>
    </source>
</evidence>
<dbReference type="GO" id="GO:0019177">
    <property type="term" value="F:dihydroneopterin triphosphate pyrophosphohydrolase activity"/>
    <property type="evidence" value="ECO:0007669"/>
    <property type="project" value="UniProtKB-EC"/>
</dbReference>
<name>A0ABU5INE8_9BURK</name>
<dbReference type="EMBL" id="JAXOJX010000068">
    <property type="protein sequence ID" value="MDZ5460405.1"/>
    <property type="molecule type" value="Genomic_DNA"/>
</dbReference>
<evidence type="ECO:0000313" key="3">
    <source>
        <dbReference type="Proteomes" id="UP001293718"/>
    </source>
</evidence>
<organism evidence="2 3">
    <name type="scientific">Azohydromonas lata</name>
    <dbReference type="NCBI Taxonomy" id="45677"/>
    <lineage>
        <taxon>Bacteria</taxon>
        <taxon>Pseudomonadati</taxon>
        <taxon>Pseudomonadota</taxon>
        <taxon>Betaproteobacteria</taxon>
        <taxon>Burkholderiales</taxon>
        <taxon>Sphaerotilaceae</taxon>
        <taxon>Azohydromonas</taxon>
    </lineage>
</organism>
<feature type="domain" description="Nudix hydrolase" evidence="1">
    <location>
        <begin position="9"/>
        <end position="155"/>
    </location>
</feature>
<dbReference type="PROSITE" id="PS51462">
    <property type="entry name" value="NUDIX"/>
    <property type="match status" value="1"/>
</dbReference>
<dbReference type="Gene3D" id="3.90.79.10">
    <property type="entry name" value="Nucleoside Triphosphate Pyrophosphohydrolase"/>
    <property type="match status" value="1"/>
</dbReference>
<proteinExistence type="predicted"/>
<dbReference type="InterPro" id="IPR003564">
    <property type="entry name" value="DHNTPase"/>
</dbReference>
<dbReference type="NCBIfam" id="NF006961">
    <property type="entry name" value="PRK09438.1"/>
    <property type="match status" value="1"/>
</dbReference>
<dbReference type="PANTHER" id="PTHR43736">
    <property type="entry name" value="ADP-RIBOSE PYROPHOSPHATASE"/>
    <property type="match status" value="1"/>
</dbReference>
<keyword evidence="3" id="KW-1185">Reference proteome</keyword>
<sequence>MPEVISQRPYKIPESVLVVIHTPALDVLLMERTDTPGFWQSVTGSKDSADEPLITTCVREVAEETGIDVHAPGIGLAALRDWGLRNVYEIYPRFLHRYASGVTHNTEHVFGLTVPAGTPVRLAPREHTALRWLPWREAAAACYSPSNAKAILQLPRFAGVAGAVPGSGA</sequence>
<comment type="caution">
    <text evidence="2">The sequence shown here is derived from an EMBL/GenBank/DDBJ whole genome shotgun (WGS) entry which is preliminary data.</text>
</comment>
<dbReference type="EC" id="3.6.1.67" evidence="2"/>
<dbReference type="RefSeq" id="WP_322467869.1">
    <property type="nucleotide sequence ID" value="NZ_JAXOJX010000068.1"/>
</dbReference>
<dbReference type="CDD" id="cd04664">
    <property type="entry name" value="NUDIX_DHNTPase_like"/>
    <property type="match status" value="1"/>
</dbReference>
<dbReference type="InterPro" id="IPR000086">
    <property type="entry name" value="NUDIX_hydrolase_dom"/>
</dbReference>
<gene>
    <name evidence="2" type="primary">nudB</name>
    <name evidence="2" type="ORF">SM757_27875</name>
</gene>
<accession>A0ABU5INE8</accession>
<dbReference type="PRINTS" id="PR01404">
    <property type="entry name" value="NPPPHYDRLASE"/>
</dbReference>
<dbReference type="Proteomes" id="UP001293718">
    <property type="component" value="Unassembled WGS sequence"/>
</dbReference>
<dbReference type="Pfam" id="PF00293">
    <property type="entry name" value="NUDIX"/>
    <property type="match status" value="1"/>
</dbReference>
<dbReference type="InterPro" id="IPR015797">
    <property type="entry name" value="NUDIX_hydrolase-like_dom_sf"/>
</dbReference>
<reference evidence="2 3" key="1">
    <citation type="submission" date="2023-11" db="EMBL/GenBank/DDBJ databases">
        <title>Draft genome of Azohydromonas lata strain H1 (DSM1123), a polyhydroxyalkanoate producer.</title>
        <authorList>
            <person name="Traversa D."/>
            <person name="D'Addabbo P."/>
            <person name="Pazzani C."/>
            <person name="Manzari C."/>
            <person name="Chiara M."/>
            <person name="Scrascia M."/>
        </authorList>
    </citation>
    <scope>NUCLEOTIDE SEQUENCE [LARGE SCALE GENOMIC DNA]</scope>
    <source>
        <strain evidence="2 3">H1</strain>
    </source>
</reference>
<keyword evidence="2" id="KW-0378">Hydrolase</keyword>
<protein>
    <submittedName>
        <fullName evidence="2">Dihydroneopterin triphosphate diphosphatase</fullName>
        <ecNumber evidence="2">3.6.1.67</ecNumber>
    </submittedName>
</protein>